<dbReference type="Gramene" id="TraesCS6B03G0528000.1">
    <property type="protein sequence ID" value="TraesCS6B03G0528000.1.CDS"/>
    <property type="gene ID" value="TraesCS6B03G0528000"/>
</dbReference>
<dbReference type="Gramene" id="TraesJAG6B03G03497890.1">
    <property type="protein sequence ID" value="TraesJAG6B03G03497890.1"/>
    <property type="gene ID" value="TraesJAG6B03G03497890"/>
</dbReference>
<reference evidence="1" key="2">
    <citation type="submission" date="2018-10" db="UniProtKB">
        <authorList>
            <consortium name="EnsemblPlants"/>
        </authorList>
    </citation>
    <scope>IDENTIFICATION</scope>
</reference>
<accession>A0A3B6PM62</accession>
<evidence type="ECO:0000313" key="1">
    <source>
        <dbReference type="EnsemblPlants" id="TraesCS6B02G203700.1"/>
    </source>
</evidence>
<dbReference type="Gramene" id="TraesARI6B03G03466450.1">
    <property type="protein sequence ID" value="TraesARI6B03G03466450.1"/>
    <property type="gene ID" value="TraesARI6B03G03466450"/>
</dbReference>
<dbReference type="Gramene" id="TraesCLE_scaffold_074811_01G000100.1">
    <property type="protein sequence ID" value="TraesCLE_scaffold_074811_01G000100.1"/>
    <property type="gene ID" value="TraesCLE_scaffold_074811_01G000100"/>
</dbReference>
<protein>
    <submittedName>
        <fullName evidence="1">Uncharacterized protein</fullName>
    </submittedName>
</protein>
<dbReference type="Gramene" id="TraesCS6B02G203700.1">
    <property type="protein sequence ID" value="TraesCS6B02G203700.1"/>
    <property type="gene ID" value="TraesCS6B02G203700"/>
</dbReference>
<keyword evidence="2" id="KW-1185">Reference proteome</keyword>
<dbReference type="Gramene" id="TraesMAC6B03G03506110.1">
    <property type="protein sequence ID" value="TraesMAC6B03G03506110.1"/>
    <property type="gene ID" value="TraesMAC6B03G03506110"/>
</dbReference>
<dbReference type="Gramene" id="TraesRN6B0100516800.1">
    <property type="protein sequence ID" value="TraesRN6B0100516800.1"/>
    <property type="gene ID" value="TraesRN6B0100516800"/>
</dbReference>
<dbReference type="Gramene" id="TraesLDM6B03G03512110.1">
    <property type="protein sequence ID" value="TraesLDM6B03G03512110.1"/>
    <property type="gene ID" value="TraesLDM6B03G03512110"/>
</dbReference>
<dbReference type="EnsemblPlants" id="TraesCS6B02G203700.1">
    <property type="protein sequence ID" value="TraesCS6B02G203700.1"/>
    <property type="gene ID" value="TraesCS6B02G203700"/>
</dbReference>
<dbReference type="AlphaFoldDB" id="A0A3B6PM62"/>
<reference evidence="1" key="1">
    <citation type="submission" date="2018-08" db="EMBL/GenBank/DDBJ databases">
        <authorList>
            <person name="Rossello M."/>
        </authorList>
    </citation>
    <scope>NUCLEOTIDE SEQUENCE [LARGE SCALE GENOMIC DNA]</scope>
    <source>
        <strain evidence="1">cv. Chinese Spring</strain>
    </source>
</reference>
<dbReference type="Gramene" id="TraesSTA6B03G03498410.1">
    <property type="protein sequence ID" value="TraesSTA6B03G03498410.1"/>
    <property type="gene ID" value="TraesSTA6B03G03498410"/>
</dbReference>
<dbReference type="Gramene" id="TraesLAC6B03G03462000.1">
    <property type="protein sequence ID" value="TraesLAC6B03G03462000.1"/>
    <property type="gene ID" value="TraesLAC6B03G03462000"/>
</dbReference>
<name>A0A3B6PM62_WHEAT</name>
<sequence length="167" mass="18578">MHATVTLSDIPLQYEPVITVGAMAIIRTTYVCSDTPIDESSLGSLEMHQGGVLTPNCSALTLDYKPLKGSDKYFEVKCLAQDSIIEMEYIDLKKHTAYRIESAPVFDMTGKVVGLIYSAGTDVDVKNGFLSKYIISSLRSICKNTDWEARLKRMGDLKYSNMFGNEE</sequence>
<dbReference type="Gramene" id="TraesNOR6B03G03541550.1">
    <property type="protein sequence ID" value="TraesNOR6B03G03541550.1"/>
    <property type="gene ID" value="TraesNOR6B03G03541550"/>
</dbReference>
<organism evidence="1">
    <name type="scientific">Triticum aestivum</name>
    <name type="common">Wheat</name>
    <dbReference type="NCBI Taxonomy" id="4565"/>
    <lineage>
        <taxon>Eukaryota</taxon>
        <taxon>Viridiplantae</taxon>
        <taxon>Streptophyta</taxon>
        <taxon>Embryophyta</taxon>
        <taxon>Tracheophyta</taxon>
        <taxon>Spermatophyta</taxon>
        <taxon>Magnoliopsida</taxon>
        <taxon>Liliopsida</taxon>
        <taxon>Poales</taxon>
        <taxon>Poaceae</taxon>
        <taxon>BOP clade</taxon>
        <taxon>Pooideae</taxon>
        <taxon>Triticodae</taxon>
        <taxon>Triticeae</taxon>
        <taxon>Triticinae</taxon>
        <taxon>Triticum</taxon>
    </lineage>
</organism>
<proteinExistence type="predicted"/>
<dbReference type="Proteomes" id="UP000019116">
    <property type="component" value="Chromosome 6B"/>
</dbReference>
<dbReference type="Gramene" id="TraesWEE_scaffold_144936_01G000100.1">
    <property type="protein sequence ID" value="TraesWEE_scaffold_144936_01G000100.1"/>
    <property type="gene ID" value="TraesWEE_scaffold_144936_01G000100"/>
</dbReference>
<evidence type="ECO:0000313" key="2">
    <source>
        <dbReference type="Proteomes" id="UP000019116"/>
    </source>
</evidence>